<organism evidence="1 2">
    <name type="scientific">Endocarpon pusillum</name>
    <dbReference type="NCBI Taxonomy" id="364733"/>
    <lineage>
        <taxon>Eukaryota</taxon>
        <taxon>Fungi</taxon>
        <taxon>Dikarya</taxon>
        <taxon>Ascomycota</taxon>
        <taxon>Pezizomycotina</taxon>
        <taxon>Eurotiomycetes</taxon>
        <taxon>Chaetothyriomycetidae</taxon>
        <taxon>Verrucariales</taxon>
        <taxon>Verrucariaceae</taxon>
        <taxon>Endocarpon</taxon>
    </lineage>
</organism>
<keyword evidence="2" id="KW-1185">Reference proteome</keyword>
<dbReference type="OrthoDB" id="10418015at2759"/>
<name>A0A8H7E447_9EURO</name>
<evidence type="ECO:0000313" key="1">
    <source>
        <dbReference type="EMBL" id="KAF7505961.1"/>
    </source>
</evidence>
<proteinExistence type="predicted"/>
<comment type="caution">
    <text evidence="1">The sequence shown here is derived from an EMBL/GenBank/DDBJ whole genome shotgun (WGS) entry which is preliminary data.</text>
</comment>
<dbReference type="Proteomes" id="UP000606974">
    <property type="component" value="Unassembled WGS sequence"/>
</dbReference>
<evidence type="ECO:0000313" key="2">
    <source>
        <dbReference type="Proteomes" id="UP000606974"/>
    </source>
</evidence>
<sequence length="373" mass="41148">MNASSTTAPSAGNTALSTAPPFSGNPIASAAAPLASGLTSSTVALPATNPAPNTRPVVPTVAMFTHLAMSPGIHVSNVYTGLLQTTRIGNTTYVKLSAKGSPLLRHPGVDILRAATLPGAVWKDVPWVDHTEPLNLPVLLDAVPLPVYRADSILEMERMRELQWAVAKANFENSPLGRLPRDVWIMISEYWKQHVDPEPGVRSPNDDWRKVDERHVPCLRLLRTCRYLYHELKDDILGKAVLYFRTPDTISSFHLSQELAPMTMLRPNYLHTVILDIRDNANWPLKTEVRGVTTSLPTNPVEWEARIKRFAPDSSVNNTLGRFLARGNKALMEADWGRASRQLLTNFAVKNLIVRGNRGFVTALAAMEPSSET</sequence>
<dbReference type="AlphaFoldDB" id="A0A8H7E447"/>
<reference evidence="1" key="1">
    <citation type="submission" date="2020-02" db="EMBL/GenBank/DDBJ databases">
        <authorList>
            <person name="Palmer J.M."/>
        </authorList>
    </citation>
    <scope>NUCLEOTIDE SEQUENCE</scope>
    <source>
        <strain evidence="1">EPUS1.4</strain>
        <tissue evidence="1">Thallus</tissue>
    </source>
</reference>
<gene>
    <name evidence="1" type="ORF">GJ744_012403</name>
</gene>
<accession>A0A8H7E447</accession>
<dbReference type="EMBL" id="JAACFV010000097">
    <property type="protein sequence ID" value="KAF7505961.1"/>
    <property type="molecule type" value="Genomic_DNA"/>
</dbReference>
<protein>
    <submittedName>
        <fullName evidence="1">Uncharacterized protein</fullName>
    </submittedName>
</protein>